<keyword evidence="1" id="KW-0732">Signal</keyword>
<dbReference type="Pfam" id="PF16868">
    <property type="entry name" value="NMT1_3"/>
    <property type="match status" value="1"/>
</dbReference>
<dbReference type="SUPFAM" id="SSF53850">
    <property type="entry name" value="Periplasmic binding protein-like II"/>
    <property type="match status" value="1"/>
</dbReference>
<dbReference type="InterPro" id="IPR011852">
    <property type="entry name" value="TRAP_TAXI"/>
</dbReference>
<accession>A0AAU0URA6</accession>
<evidence type="ECO:0000313" key="3">
    <source>
        <dbReference type="Proteomes" id="UP001329915"/>
    </source>
</evidence>
<dbReference type="KEGG" id="dbc:MFMK1_002610"/>
<protein>
    <submittedName>
        <fullName evidence="2">TAXI family TRAP transporter solute-binding subunit</fullName>
    </submittedName>
</protein>
<sequence length="335" mass="35822">MKKFLKASVLVSVMVLLAFTVVGCGGQDAEKESGAKEQASEPVDISIATGGTSGTYYPLGSAVATVVNEAKLDINATAESTGGSVENARLILQNAADFGFIESGIAKWAYNGEEMFEGNPVENIRGVIALYPNTMQTVVKVNSGIESYADLKGKRVAIGVQGGSTPLNMEFTLDQYGISLDDIKPEYLGYGEAMQLLKDNQLDAVLVDSGAPSSSIIDISTQHEVRILPIEADVVSKMKESYPFFADSYVIPAGTYKGIDQDIPTTGSKVMIAVSADVPDEVVYNVVKTMFESKEKIVNVHEAGKSIQLETALDTIAIPLHPGAEKYYKEQGLIE</sequence>
<dbReference type="PANTHER" id="PTHR42941">
    <property type="entry name" value="SLL1037 PROTEIN"/>
    <property type="match status" value="1"/>
</dbReference>
<dbReference type="AlphaFoldDB" id="A0AAU0URA6"/>
<evidence type="ECO:0000256" key="1">
    <source>
        <dbReference type="SAM" id="SignalP"/>
    </source>
</evidence>
<proteinExistence type="predicted"/>
<name>A0AAU0URA6_9FIRM</name>
<dbReference type="PANTHER" id="PTHR42941:SF1">
    <property type="entry name" value="SLL1037 PROTEIN"/>
    <property type="match status" value="1"/>
</dbReference>
<evidence type="ECO:0000313" key="2">
    <source>
        <dbReference type="EMBL" id="WRO22771.1"/>
    </source>
</evidence>
<dbReference type="Gene3D" id="3.40.190.10">
    <property type="entry name" value="Periplasmic binding protein-like II"/>
    <property type="match status" value="2"/>
</dbReference>
<dbReference type="EMBL" id="CP121694">
    <property type="protein sequence ID" value="WRO22771.1"/>
    <property type="molecule type" value="Genomic_DNA"/>
</dbReference>
<organism evidence="2 3">
    <name type="scientific">Metallumcola ferriviriculae</name>
    <dbReference type="NCBI Taxonomy" id="3039180"/>
    <lineage>
        <taxon>Bacteria</taxon>
        <taxon>Bacillati</taxon>
        <taxon>Bacillota</taxon>
        <taxon>Clostridia</taxon>
        <taxon>Neomoorellales</taxon>
        <taxon>Desulfitibacteraceae</taxon>
        <taxon>Metallumcola</taxon>
    </lineage>
</organism>
<dbReference type="Proteomes" id="UP001329915">
    <property type="component" value="Chromosome"/>
</dbReference>
<reference evidence="2 3" key="1">
    <citation type="submission" date="2023-04" db="EMBL/GenBank/DDBJ databases">
        <authorList>
            <person name="Hsu D."/>
        </authorList>
    </citation>
    <scope>NUCLEOTIDE SEQUENCE [LARGE SCALE GENOMIC DNA]</scope>
    <source>
        <strain evidence="2 3">MK1</strain>
    </source>
</reference>
<dbReference type="PROSITE" id="PS51257">
    <property type="entry name" value="PROKAR_LIPOPROTEIN"/>
    <property type="match status" value="1"/>
</dbReference>
<feature type="signal peptide" evidence="1">
    <location>
        <begin position="1"/>
        <end position="24"/>
    </location>
</feature>
<dbReference type="RefSeq" id="WP_366922169.1">
    <property type="nucleotide sequence ID" value="NZ_CP121694.1"/>
</dbReference>
<feature type="chain" id="PRO_5043479640" evidence="1">
    <location>
        <begin position="25"/>
        <end position="335"/>
    </location>
</feature>
<dbReference type="CDD" id="cd13567">
    <property type="entry name" value="PBP2_TtGluBP"/>
    <property type="match status" value="1"/>
</dbReference>
<gene>
    <name evidence="2" type="ORF">MFMK1_002610</name>
</gene>
<keyword evidence="3" id="KW-1185">Reference proteome</keyword>
<dbReference type="NCBIfam" id="TIGR02122">
    <property type="entry name" value="TRAP_TAXI"/>
    <property type="match status" value="1"/>
</dbReference>